<dbReference type="OrthoDB" id="9811406at2"/>
<dbReference type="eggNOG" id="COG1862">
    <property type="taxonomic scope" value="Bacteria"/>
</dbReference>
<dbReference type="HOGENOM" id="CLU_116157_2_0_7"/>
<evidence type="ECO:0000256" key="3">
    <source>
        <dbReference type="ARBA" id="ARBA00014962"/>
    </source>
</evidence>
<evidence type="ECO:0000256" key="2">
    <source>
        <dbReference type="ARBA" id="ARBA00006742"/>
    </source>
</evidence>
<dbReference type="Pfam" id="PF02699">
    <property type="entry name" value="YajC"/>
    <property type="match status" value="1"/>
</dbReference>
<dbReference type="AlphaFoldDB" id="Q1MSC0"/>
<keyword evidence="7" id="KW-0653">Protein transport</keyword>
<evidence type="ECO:0000256" key="4">
    <source>
        <dbReference type="ARBA" id="ARBA00022448"/>
    </source>
</evidence>
<keyword evidence="4" id="KW-0813">Transport</keyword>
<evidence type="ECO:0000256" key="5">
    <source>
        <dbReference type="ARBA" id="ARBA00022475"/>
    </source>
</evidence>
<sequence length="112" mass="12347">MISIAHAFGTPDPSSGEPSNVFMQFIPLIIMLAIFYFLLIRPQQKRTKQHKAMLQALKKGDHILSTGGLIGRIVDIDGDTITTDLGHTTVQINRAYVVGLVDQKGSLTKEEK</sequence>
<dbReference type="Proteomes" id="UP000002430">
    <property type="component" value="Chromosome"/>
</dbReference>
<evidence type="ECO:0000256" key="9">
    <source>
        <dbReference type="ARBA" id="ARBA00023010"/>
    </source>
</evidence>
<evidence type="ECO:0000256" key="8">
    <source>
        <dbReference type="ARBA" id="ARBA00022989"/>
    </source>
</evidence>
<proteinExistence type="inferred from homology"/>
<dbReference type="RefSeq" id="WP_011526132.1">
    <property type="nucleotide sequence ID" value="NC_008011.1"/>
</dbReference>
<evidence type="ECO:0000256" key="10">
    <source>
        <dbReference type="ARBA" id="ARBA00023136"/>
    </source>
</evidence>
<reference evidence="12 13" key="1">
    <citation type="submission" date="2005-11" db="EMBL/GenBank/DDBJ databases">
        <title>The complete genome sequence of Lawsonia intracellularis: the causative agent of proliferative enteropathy.</title>
        <authorList>
            <person name="Kaur K."/>
            <person name="Zhang Q."/>
            <person name="Beckler D."/>
            <person name="Munir S."/>
            <person name="Li L."/>
            <person name="Kinsley K."/>
            <person name="Herron L."/>
            <person name="Peterson A."/>
            <person name="May B."/>
            <person name="Singh S."/>
            <person name="Gebhart C."/>
            <person name="Kapur V."/>
        </authorList>
    </citation>
    <scope>NUCLEOTIDE SEQUENCE [LARGE SCALE GENOMIC DNA]</scope>
    <source>
        <strain evidence="12 13">PHE/MN1-00</strain>
    </source>
</reference>
<dbReference type="GO" id="GO:0005886">
    <property type="term" value="C:plasma membrane"/>
    <property type="evidence" value="ECO:0007669"/>
    <property type="project" value="UniProtKB-SubCell"/>
</dbReference>
<protein>
    <recommendedName>
        <fullName evidence="3">Sec translocon accessory complex subunit YajC</fullName>
    </recommendedName>
</protein>
<evidence type="ECO:0000313" key="12">
    <source>
        <dbReference type="EMBL" id="CAJ54105.1"/>
    </source>
</evidence>
<evidence type="ECO:0000256" key="7">
    <source>
        <dbReference type="ARBA" id="ARBA00022927"/>
    </source>
</evidence>
<evidence type="ECO:0000256" key="1">
    <source>
        <dbReference type="ARBA" id="ARBA00004162"/>
    </source>
</evidence>
<evidence type="ECO:0000313" key="13">
    <source>
        <dbReference type="Proteomes" id="UP000002430"/>
    </source>
</evidence>
<keyword evidence="13" id="KW-1185">Reference proteome</keyword>
<comment type="similarity">
    <text evidence="2">Belongs to the YajC family.</text>
</comment>
<dbReference type="SMART" id="SM01323">
    <property type="entry name" value="YajC"/>
    <property type="match status" value="1"/>
</dbReference>
<keyword evidence="9" id="KW-0811">Translocation</keyword>
<dbReference type="PANTHER" id="PTHR33909">
    <property type="entry name" value="SEC TRANSLOCON ACCESSORY COMPLEX SUBUNIT YAJC"/>
    <property type="match status" value="1"/>
</dbReference>
<keyword evidence="8 11" id="KW-1133">Transmembrane helix</keyword>
<evidence type="ECO:0000256" key="6">
    <source>
        <dbReference type="ARBA" id="ARBA00022692"/>
    </source>
</evidence>
<keyword evidence="5" id="KW-1003">Cell membrane</keyword>
<evidence type="ECO:0000256" key="11">
    <source>
        <dbReference type="SAM" id="Phobius"/>
    </source>
</evidence>
<keyword evidence="10 11" id="KW-0472">Membrane</keyword>
<dbReference type="STRING" id="363253.LI0049"/>
<dbReference type="NCBIfam" id="TIGR00739">
    <property type="entry name" value="yajC"/>
    <property type="match status" value="1"/>
</dbReference>
<comment type="subcellular location">
    <subcellularLocation>
        <location evidence="1">Cell membrane</location>
        <topology evidence="1">Single-pass membrane protein</topology>
    </subcellularLocation>
</comment>
<feature type="transmembrane region" description="Helical" evidence="11">
    <location>
        <begin position="21"/>
        <end position="40"/>
    </location>
</feature>
<organism evidence="12 13">
    <name type="scientific">Lawsonia intracellularis (strain PHE/MN1-00)</name>
    <dbReference type="NCBI Taxonomy" id="363253"/>
    <lineage>
        <taxon>Bacteria</taxon>
        <taxon>Pseudomonadati</taxon>
        <taxon>Thermodesulfobacteriota</taxon>
        <taxon>Desulfovibrionia</taxon>
        <taxon>Desulfovibrionales</taxon>
        <taxon>Desulfovibrionaceae</taxon>
        <taxon>Lawsonia</taxon>
    </lineage>
</organism>
<dbReference type="KEGG" id="lip:LI0049"/>
<accession>Q1MSC0</accession>
<dbReference type="EMBL" id="AM180252">
    <property type="protein sequence ID" value="CAJ54105.1"/>
    <property type="molecule type" value="Genomic_DNA"/>
</dbReference>
<dbReference type="PRINTS" id="PR01853">
    <property type="entry name" value="YAJCTRNLCASE"/>
</dbReference>
<dbReference type="InterPro" id="IPR003849">
    <property type="entry name" value="Preprotein_translocase_YajC"/>
</dbReference>
<dbReference type="GO" id="GO:0015031">
    <property type="term" value="P:protein transport"/>
    <property type="evidence" value="ECO:0007669"/>
    <property type="project" value="UniProtKB-KW"/>
</dbReference>
<gene>
    <name evidence="12" type="primary">yajC</name>
    <name evidence="12" type="ordered locus">LI0049</name>
</gene>
<name>Q1MSC0_LAWIP</name>
<keyword evidence="6 11" id="KW-0812">Transmembrane</keyword>
<dbReference type="PANTHER" id="PTHR33909:SF1">
    <property type="entry name" value="SEC TRANSLOCON ACCESSORY COMPLEX SUBUNIT YAJC"/>
    <property type="match status" value="1"/>
</dbReference>